<dbReference type="PANTHER" id="PTHR45453">
    <property type="entry name" value="PHOSPHATE REGULON SENSOR PROTEIN PHOR"/>
    <property type="match status" value="1"/>
</dbReference>
<dbReference type="PANTHER" id="PTHR45453:SF1">
    <property type="entry name" value="PHOSPHATE REGULON SENSOR PROTEIN PHOR"/>
    <property type="match status" value="1"/>
</dbReference>
<evidence type="ECO:0000256" key="3">
    <source>
        <dbReference type="ARBA" id="ARBA00012438"/>
    </source>
</evidence>
<keyword evidence="9" id="KW-0812">Transmembrane</keyword>
<dbReference type="InterPro" id="IPR003660">
    <property type="entry name" value="HAMP_dom"/>
</dbReference>
<dbReference type="CDD" id="cd00082">
    <property type="entry name" value="HisKA"/>
    <property type="match status" value="1"/>
</dbReference>
<dbReference type="InterPro" id="IPR003594">
    <property type="entry name" value="HATPase_dom"/>
</dbReference>
<dbReference type="InterPro" id="IPR000014">
    <property type="entry name" value="PAS"/>
</dbReference>
<sequence length="586" mass="66238">MKKRLSISLIIVIVAGMISSGLFVIISYSQSYYSDTQASIKESSDYIANYILPDFLATGSAEDLDHFADSMDIRITITNVEGDVIYESTAGLEEEPNHKSRPEIVGALAGNTTTEIRYSNTLNNKMLYVATPYYDTDDSIKAVLRTALPVSSIDNVILKMVENILLVIFTTILATILLITLMLNRELKPLDDASAFARAIASGKYGQQLSMIRKDKIGELVESLNQMSLQLNHSFTEMNRKNAELTSILSSMNHGVIAIDQENQIIHLNDAARKTLDLTAEEKVIGKNILAVYREAFIPELMEYLKNEESERTSFESRIHQDQIMRVYINRIVEAENNSISNGHIIVLEDITLLKNLENMRRDFVANVSHELKTPITTIKGFIETIQVNKIDDPQTLERFYSIISEESDRLSRLVSDILVLSQLENKGGFERKFEHLQLNREITQIFDILKLSAEKKEIVMLASGEESITLNFVADEFRQMMINLIDNAIKYSETGKKVEVVMTHDADEVRIEVKDQGYGIPEKDIDRIFERFYRVDKSRSKEKGGTGLGLAIVKHIIYNNRGKIVVNSKVGEGTAFVIHLPKTSY</sequence>
<dbReference type="InterPro" id="IPR004358">
    <property type="entry name" value="Sig_transdc_His_kin-like_C"/>
</dbReference>
<feature type="domain" description="Histidine kinase" evidence="10">
    <location>
        <begin position="367"/>
        <end position="585"/>
    </location>
</feature>
<dbReference type="PROSITE" id="PS50112">
    <property type="entry name" value="PAS"/>
    <property type="match status" value="1"/>
</dbReference>
<dbReference type="InterPro" id="IPR005467">
    <property type="entry name" value="His_kinase_dom"/>
</dbReference>
<evidence type="ECO:0000256" key="5">
    <source>
        <dbReference type="ARBA" id="ARBA00022679"/>
    </source>
</evidence>
<reference evidence="13 14" key="1">
    <citation type="journal article" date="2020" name="mSystems">
        <title>Defining Genomic and Predicted Metabolic Features of the Acetobacterium Genus.</title>
        <authorList>
            <person name="Ross D.E."/>
            <person name="Marshall C.W."/>
            <person name="Gulliver D."/>
            <person name="May H.D."/>
            <person name="Norman R.S."/>
        </authorList>
    </citation>
    <scope>NUCLEOTIDE SEQUENCE [LARGE SCALE GENOMIC DNA]</scope>
    <source>
        <strain evidence="13 14">DSM 8238</strain>
    </source>
</reference>
<feature type="domain" description="PAS" evidence="11">
    <location>
        <begin position="241"/>
        <end position="282"/>
    </location>
</feature>
<dbReference type="SMART" id="SM00388">
    <property type="entry name" value="HisKA"/>
    <property type="match status" value="1"/>
</dbReference>
<accession>A0ABR6WX14</accession>
<dbReference type="PROSITE" id="PS50885">
    <property type="entry name" value="HAMP"/>
    <property type="match status" value="1"/>
</dbReference>
<dbReference type="InterPro" id="IPR003661">
    <property type="entry name" value="HisK_dim/P_dom"/>
</dbReference>
<dbReference type="SUPFAM" id="SSF47384">
    <property type="entry name" value="Homodimeric domain of signal transducing histidine kinase"/>
    <property type="match status" value="1"/>
</dbReference>
<evidence type="ECO:0000313" key="14">
    <source>
        <dbReference type="Proteomes" id="UP000603234"/>
    </source>
</evidence>
<dbReference type="InterPro" id="IPR013767">
    <property type="entry name" value="PAS_fold"/>
</dbReference>
<keyword evidence="9" id="KW-1133">Transmembrane helix</keyword>
<keyword evidence="8 9" id="KW-0472">Membrane</keyword>
<dbReference type="SMART" id="SM00091">
    <property type="entry name" value="PAS"/>
    <property type="match status" value="1"/>
</dbReference>
<dbReference type="CDD" id="cd06225">
    <property type="entry name" value="HAMP"/>
    <property type="match status" value="1"/>
</dbReference>
<keyword evidence="14" id="KW-1185">Reference proteome</keyword>
<evidence type="ECO:0000256" key="9">
    <source>
        <dbReference type="SAM" id="Phobius"/>
    </source>
</evidence>
<dbReference type="PROSITE" id="PS50109">
    <property type="entry name" value="HIS_KIN"/>
    <property type="match status" value="1"/>
</dbReference>
<proteinExistence type="predicted"/>
<evidence type="ECO:0000256" key="6">
    <source>
        <dbReference type="ARBA" id="ARBA00022777"/>
    </source>
</evidence>
<comment type="caution">
    <text evidence="13">The sequence shown here is derived from an EMBL/GenBank/DDBJ whole genome shotgun (WGS) entry which is preliminary data.</text>
</comment>
<dbReference type="InterPro" id="IPR035965">
    <property type="entry name" value="PAS-like_dom_sf"/>
</dbReference>
<comment type="subcellular location">
    <subcellularLocation>
        <location evidence="2">Membrane</location>
    </subcellularLocation>
</comment>
<evidence type="ECO:0000259" key="10">
    <source>
        <dbReference type="PROSITE" id="PS50109"/>
    </source>
</evidence>
<feature type="domain" description="HAMP" evidence="12">
    <location>
        <begin position="184"/>
        <end position="236"/>
    </location>
</feature>
<gene>
    <name evidence="13" type="ORF">GH808_12055</name>
</gene>
<dbReference type="Gene3D" id="3.30.450.20">
    <property type="entry name" value="PAS domain"/>
    <property type="match status" value="2"/>
</dbReference>
<feature type="transmembrane region" description="Helical" evidence="9">
    <location>
        <begin position="164"/>
        <end position="183"/>
    </location>
</feature>
<dbReference type="EMBL" id="WJBC01000020">
    <property type="protein sequence ID" value="MBC3805158.1"/>
    <property type="molecule type" value="Genomic_DNA"/>
</dbReference>
<evidence type="ECO:0000256" key="7">
    <source>
        <dbReference type="ARBA" id="ARBA00023012"/>
    </source>
</evidence>
<protein>
    <recommendedName>
        <fullName evidence="3">histidine kinase</fullName>
        <ecNumber evidence="3">2.7.13.3</ecNumber>
    </recommendedName>
</protein>
<evidence type="ECO:0000259" key="12">
    <source>
        <dbReference type="PROSITE" id="PS50885"/>
    </source>
</evidence>
<dbReference type="RefSeq" id="WP_186843041.1">
    <property type="nucleotide sequence ID" value="NZ_WJBC01000020.1"/>
</dbReference>
<dbReference type="Pfam" id="PF02518">
    <property type="entry name" value="HATPase_c"/>
    <property type="match status" value="1"/>
</dbReference>
<dbReference type="CDD" id="cd00130">
    <property type="entry name" value="PAS"/>
    <property type="match status" value="1"/>
</dbReference>
<evidence type="ECO:0000256" key="8">
    <source>
        <dbReference type="ARBA" id="ARBA00023136"/>
    </source>
</evidence>
<dbReference type="NCBIfam" id="TIGR00229">
    <property type="entry name" value="sensory_box"/>
    <property type="match status" value="1"/>
</dbReference>
<dbReference type="Pfam" id="PF00512">
    <property type="entry name" value="HisKA"/>
    <property type="match status" value="1"/>
</dbReference>
<dbReference type="Pfam" id="PF00989">
    <property type="entry name" value="PAS"/>
    <property type="match status" value="1"/>
</dbReference>
<dbReference type="Gene3D" id="3.30.565.10">
    <property type="entry name" value="Histidine kinase-like ATPase, C-terminal domain"/>
    <property type="match status" value="1"/>
</dbReference>
<dbReference type="InterPro" id="IPR036890">
    <property type="entry name" value="HATPase_C_sf"/>
</dbReference>
<keyword evidence="6" id="KW-0418">Kinase</keyword>
<feature type="transmembrane region" description="Helical" evidence="9">
    <location>
        <begin position="7"/>
        <end position="28"/>
    </location>
</feature>
<keyword evidence="7" id="KW-0902">Two-component regulatory system</keyword>
<dbReference type="InterPro" id="IPR036097">
    <property type="entry name" value="HisK_dim/P_sf"/>
</dbReference>
<dbReference type="Proteomes" id="UP000603234">
    <property type="component" value="Unassembled WGS sequence"/>
</dbReference>
<dbReference type="Gene3D" id="1.10.287.130">
    <property type="match status" value="1"/>
</dbReference>
<dbReference type="SMART" id="SM00304">
    <property type="entry name" value="HAMP"/>
    <property type="match status" value="1"/>
</dbReference>
<comment type="catalytic activity">
    <reaction evidence="1">
        <text>ATP + protein L-histidine = ADP + protein N-phospho-L-histidine.</text>
        <dbReference type="EC" id="2.7.13.3"/>
    </reaction>
</comment>
<keyword evidence="5" id="KW-0808">Transferase</keyword>
<evidence type="ECO:0000256" key="2">
    <source>
        <dbReference type="ARBA" id="ARBA00004370"/>
    </source>
</evidence>
<keyword evidence="4" id="KW-0597">Phosphoprotein</keyword>
<dbReference type="EC" id="2.7.13.3" evidence="3"/>
<dbReference type="SMART" id="SM00387">
    <property type="entry name" value="HATPase_c"/>
    <property type="match status" value="1"/>
</dbReference>
<dbReference type="PRINTS" id="PR00344">
    <property type="entry name" value="BCTRLSENSOR"/>
</dbReference>
<evidence type="ECO:0000259" key="11">
    <source>
        <dbReference type="PROSITE" id="PS50112"/>
    </source>
</evidence>
<dbReference type="SUPFAM" id="SSF55785">
    <property type="entry name" value="PYP-like sensor domain (PAS domain)"/>
    <property type="match status" value="1"/>
</dbReference>
<evidence type="ECO:0000313" key="13">
    <source>
        <dbReference type="EMBL" id="MBC3805158.1"/>
    </source>
</evidence>
<dbReference type="SUPFAM" id="SSF158472">
    <property type="entry name" value="HAMP domain-like"/>
    <property type="match status" value="1"/>
</dbReference>
<dbReference type="InterPro" id="IPR050351">
    <property type="entry name" value="BphY/WalK/GraS-like"/>
</dbReference>
<evidence type="ECO:0000256" key="4">
    <source>
        <dbReference type="ARBA" id="ARBA00022553"/>
    </source>
</evidence>
<organism evidence="13 14">
    <name type="scientific">Acetobacterium fimetarium</name>
    <dbReference type="NCBI Taxonomy" id="52691"/>
    <lineage>
        <taxon>Bacteria</taxon>
        <taxon>Bacillati</taxon>
        <taxon>Bacillota</taxon>
        <taxon>Clostridia</taxon>
        <taxon>Eubacteriales</taxon>
        <taxon>Eubacteriaceae</taxon>
        <taxon>Acetobacterium</taxon>
    </lineage>
</organism>
<evidence type="ECO:0000256" key="1">
    <source>
        <dbReference type="ARBA" id="ARBA00000085"/>
    </source>
</evidence>
<name>A0ABR6WX14_9FIRM</name>
<dbReference type="Gene3D" id="6.10.340.10">
    <property type="match status" value="1"/>
</dbReference>
<dbReference type="CDD" id="cd00075">
    <property type="entry name" value="HATPase"/>
    <property type="match status" value="1"/>
</dbReference>
<dbReference type="SUPFAM" id="SSF55874">
    <property type="entry name" value="ATPase domain of HSP90 chaperone/DNA topoisomerase II/histidine kinase"/>
    <property type="match status" value="1"/>
</dbReference>